<dbReference type="EMBL" id="VBVZ01000441">
    <property type="protein sequence ID" value="TLG89072.1"/>
    <property type="molecule type" value="Genomic_DNA"/>
</dbReference>
<gene>
    <name evidence="2" type="ORF">FEM54_23640</name>
</gene>
<evidence type="ECO:0000259" key="1">
    <source>
        <dbReference type="Pfam" id="PF14279"/>
    </source>
</evidence>
<accession>A0ABY2U036</accession>
<dbReference type="Pfam" id="PF14279">
    <property type="entry name" value="HNH_5"/>
    <property type="match status" value="1"/>
</dbReference>
<dbReference type="GO" id="GO:0004519">
    <property type="term" value="F:endonuclease activity"/>
    <property type="evidence" value="ECO:0007669"/>
    <property type="project" value="UniProtKB-KW"/>
</dbReference>
<keyword evidence="3" id="KW-1185">Reference proteome</keyword>
<keyword evidence="2" id="KW-0378">Hydrolase</keyword>
<feature type="domain" description="HNH endonuclease 5" evidence="1">
    <location>
        <begin position="4"/>
        <end position="56"/>
    </location>
</feature>
<keyword evidence="2" id="KW-0540">Nuclease</keyword>
<comment type="caution">
    <text evidence="2">The sequence shown here is derived from an EMBL/GenBank/DDBJ whole genome shotgun (WGS) entry which is preliminary data.</text>
</comment>
<proteinExistence type="predicted"/>
<organism evidence="2 3">
    <name type="scientific">Pseudomonas edaphica</name>
    <dbReference type="NCBI Taxonomy" id="2006980"/>
    <lineage>
        <taxon>Bacteria</taxon>
        <taxon>Pseudomonadati</taxon>
        <taxon>Pseudomonadota</taxon>
        <taxon>Gammaproteobacteria</taxon>
        <taxon>Pseudomonadales</taxon>
        <taxon>Pseudomonadaceae</taxon>
        <taxon>Pseudomonas</taxon>
    </lineage>
</organism>
<dbReference type="InterPro" id="IPR029471">
    <property type="entry name" value="HNH_5"/>
</dbReference>
<dbReference type="RefSeq" id="WP_138453353.1">
    <property type="nucleotide sequence ID" value="NZ_VBVZ01000441.1"/>
</dbReference>
<protein>
    <submittedName>
        <fullName evidence="2">HNH endonuclease</fullName>
    </submittedName>
</protein>
<evidence type="ECO:0000313" key="3">
    <source>
        <dbReference type="Proteomes" id="UP000304941"/>
    </source>
</evidence>
<reference evidence="2 3" key="1">
    <citation type="submission" date="2019-05" db="EMBL/GenBank/DDBJ databases">
        <title>Pseudomonas edaphica sp. nov., isolated from rhizospheric soil of Cistus ladanifer L. in Spain.</title>
        <authorList>
            <person name="Peix A."/>
        </authorList>
    </citation>
    <scope>NUCLEOTIDE SEQUENCE [LARGE SCALE GENOMIC DNA]</scope>
    <source>
        <strain evidence="2 3">RD25</strain>
    </source>
</reference>
<name>A0ABY2U036_9PSED</name>
<sequence length="369" mass="41221">MDFCSLCEINITTENDSKEHVIPNSIGGRRKIKGFLCRNCNSTTGDEWDTELSKQLNPLCLIFFIQRERGNPPSQTFKTTEGRSLTLHSKGGMSPSKVSFEESTSDGKTSIRILARDIKEAKSILQGVKRKHPTIDIEKLASELLPTDEYLSGMLEFNLDFGGPKSGKSLVKSALGLAYSAGIASNSCEQAIEYLRHDGNPCFGYYNEQELVENRPINTPLHCVAIQGDPESGLLLGYVEYFGIQRMVVCLSEKYTGRAISKSYAIDPITGTELSLNVRIPLSLEDVYATYNYERYDPIKMQQCLEAVIPVALAMSEARERDRALSKAVEFAFQNCGANKGEALTDDQYKKLCRLIAEKLTPYLLRYEN</sequence>
<dbReference type="Proteomes" id="UP000304941">
    <property type="component" value="Unassembled WGS sequence"/>
</dbReference>
<keyword evidence="2" id="KW-0255">Endonuclease</keyword>
<evidence type="ECO:0000313" key="2">
    <source>
        <dbReference type="EMBL" id="TLG89072.1"/>
    </source>
</evidence>